<reference evidence="7 8" key="1">
    <citation type="submission" date="2023-07" db="EMBL/GenBank/DDBJ databases">
        <title>Sequencing the genomes of 1000 actinobacteria strains.</title>
        <authorList>
            <person name="Klenk H.-P."/>
        </authorList>
    </citation>
    <scope>NUCLEOTIDE SEQUENCE [LARGE SCALE GENOMIC DNA]</scope>
    <source>
        <strain evidence="7 8">DSM 44388</strain>
    </source>
</reference>
<protein>
    <recommendedName>
        <fullName evidence="6">GH26 domain-containing protein</fullName>
    </recommendedName>
</protein>
<keyword evidence="5" id="KW-1133">Transmembrane helix</keyword>
<feature type="region of interest" description="Disordered" evidence="4">
    <location>
        <begin position="110"/>
        <end position="135"/>
    </location>
</feature>
<evidence type="ECO:0000256" key="2">
    <source>
        <dbReference type="ARBA" id="ARBA00023295"/>
    </source>
</evidence>
<evidence type="ECO:0000256" key="5">
    <source>
        <dbReference type="SAM" id="Phobius"/>
    </source>
</evidence>
<feature type="compositionally biased region" description="Basic and acidic residues" evidence="4">
    <location>
        <begin position="1"/>
        <end position="11"/>
    </location>
</feature>
<proteinExistence type="inferred from homology"/>
<feature type="compositionally biased region" description="Low complexity" evidence="4">
    <location>
        <begin position="30"/>
        <end position="59"/>
    </location>
</feature>
<keyword evidence="5" id="KW-0472">Membrane</keyword>
<evidence type="ECO:0000256" key="1">
    <source>
        <dbReference type="ARBA" id="ARBA00022801"/>
    </source>
</evidence>
<evidence type="ECO:0000313" key="8">
    <source>
        <dbReference type="Proteomes" id="UP001235712"/>
    </source>
</evidence>
<dbReference type="InterPro" id="IPR017853">
    <property type="entry name" value="GH"/>
</dbReference>
<dbReference type="SUPFAM" id="SSF51445">
    <property type="entry name" value="(Trans)glycosidases"/>
    <property type="match status" value="1"/>
</dbReference>
<sequence>MRATPSDDARRPGPSPSGRHAAPGPDDDATTTPGDATANPTGASSSTAPNSTAPNSTAPDSTGGALPPGTGMRQPPAEKDKGPDRKLLAAGAAVIALALIAVIAFTFTRGDDDTSTSAPTPTASTGSGTGTTTGTRYGVYGKTSADGVAQYEQWLGADVSYVIDFSARDTWENIANPQYLLDEWNGSGYRLVYAVAMLPTGDESATIAAGAQGQYNQYFRTLAENLVANGEQNTILRIGWEFNLAESRWSSDDPESWKSFYRNIVETMRAVDGAQFEFDWNVNNGPNPYDAADYYPGDDVVDYVGVDAYDTSSKAYPYPDNCDSACFVKHQKQAWDETIYGGDRGLQFWSAFAKEHGKPLTLPEWGCWGKPDGTGGSDDPDYIQRMYDFITDTGNNVAYAAYFEYDYSSGDGGQHSLQQSFPNSAAKFKELFTTVYQQSAAS</sequence>
<evidence type="ECO:0000259" key="6">
    <source>
        <dbReference type="PROSITE" id="PS51764"/>
    </source>
</evidence>
<feature type="domain" description="GH26" evidence="6">
    <location>
        <begin position="109"/>
        <end position="441"/>
    </location>
</feature>
<dbReference type="RefSeq" id="WP_307242872.1">
    <property type="nucleotide sequence ID" value="NZ_JAUSQZ010000001.1"/>
</dbReference>
<gene>
    <name evidence="7" type="ORF">J2S57_002897</name>
</gene>
<dbReference type="EMBL" id="JAUSQZ010000001">
    <property type="protein sequence ID" value="MDP9827148.1"/>
    <property type="molecule type" value="Genomic_DNA"/>
</dbReference>
<evidence type="ECO:0000256" key="3">
    <source>
        <dbReference type="PROSITE-ProRule" id="PRU01100"/>
    </source>
</evidence>
<comment type="caution">
    <text evidence="7">The sequence shown here is derived from an EMBL/GenBank/DDBJ whole genome shotgun (WGS) entry which is preliminary data.</text>
</comment>
<feature type="active site" description="Proton donor" evidence="3">
    <location>
        <position position="241"/>
    </location>
</feature>
<evidence type="ECO:0000256" key="4">
    <source>
        <dbReference type="SAM" id="MobiDB-lite"/>
    </source>
</evidence>
<keyword evidence="5" id="KW-0812">Transmembrane</keyword>
<dbReference type="Pfam" id="PF02156">
    <property type="entry name" value="Glyco_hydro_26"/>
    <property type="match status" value="1"/>
</dbReference>
<comment type="similarity">
    <text evidence="3">Belongs to the glycosyl hydrolase 26 family.</text>
</comment>
<dbReference type="PROSITE" id="PS51764">
    <property type="entry name" value="GH26"/>
    <property type="match status" value="1"/>
</dbReference>
<feature type="transmembrane region" description="Helical" evidence="5">
    <location>
        <begin position="87"/>
        <end position="107"/>
    </location>
</feature>
<dbReference type="Gene3D" id="3.20.20.80">
    <property type="entry name" value="Glycosidases"/>
    <property type="match status" value="1"/>
</dbReference>
<feature type="active site" description="Nucleophile" evidence="3">
    <location>
        <position position="364"/>
    </location>
</feature>
<keyword evidence="8" id="KW-1185">Reference proteome</keyword>
<organism evidence="7 8">
    <name type="scientific">Kineosporia succinea</name>
    <dbReference type="NCBI Taxonomy" id="84632"/>
    <lineage>
        <taxon>Bacteria</taxon>
        <taxon>Bacillati</taxon>
        <taxon>Actinomycetota</taxon>
        <taxon>Actinomycetes</taxon>
        <taxon>Kineosporiales</taxon>
        <taxon>Kineosporiaceae</taxon>
        <taxon>Kineosporia</taxon>
    </lineage>
</organism>
<name>A0ABT9P3A9_9ACTN</name>
<feature type="region of interest" description="Disordered" evidence="4">
    <location>
        <begin position="1"/>
        <end position="83"/>
    </location>
</feature>
<keyword evidence="1 3" id="KW-0378">Hydrolase</keyword>
<dbReference type="InterPro" id="IPR022790">
    <property type="entry name" value="GH26_dom"/>
</dbReference>
<feature type="compositionally biased region" description="Low complexity" evidence="4">
    <location>
        <begin position="115"/>
        <end position="135"/>
    </location>
</feature>
<keyword evidence="2 3" id="KW-0326">Glycosidase</keyword>
<dbReference type="Proteomes" id="UP001235712">
    <property type="component" value="Unassembled WGS sequence"/>
</dbReference>
<accession>A0ABT9P3A9</accession>
<evidence type="ECO:0000313" key="7">
    <source>
        <dbReference type="EMBL" id="MDP9827148.1"/>
    </source>
</evidence>